<evidence type="ECO:0000313" key="2">
    <source>
        <dbReference type="Proteomes" id="UP000789901"/>
    </source>
</evidence>
<proteinExistence type="predicted"/>
<organism evidence="1 2">
    <name type="scientific">Gigaspora margarita</name>
    <dbReference type="NCBI Taxonomy" id="4874"/>
    <lineage>
        <taxon>Eukaryota</taxon>
        <taxon>Fungi</taxon>
        <taxon>Fungi incertae sedis</taxon>
        <taxon>Mucoromycota</taxon>
        <taxon>Glomeromycotina</taxon>
        <taxon>Glomeromycetes</taxon>
        <taxon>Diversisporales</taxon>
        <taxon>Gigasporaceae</taxon>
        <taxon>Gigaspora</taxon>
    </lineage>
</organism>
<sequence>DKLTIAALEVNIDSPNLKVEYSFSPFDIECTTTTVIEVEEALSNLGVGFTSSILEIKKLHLYTKTTPIYTYQPSEVTPLNSTHQYIGIAFLSDYQYNLQKENMFDN</sequence>
<name>A0ABN7WD21_GIGMA</name>
<accession>A0ABN7WD21</accession>
<dbReference type="EMBL" id="CAJVQB010039162">
    <property type="protein sequence ID" value="CAG8827077.1"/>
    <property type="molecule type" value="Genomic_DNA"/>
</dbReference>
<feature type="non-terminal residue" evidence="1">
    <location>
        <position position="1"/>
    </location>
</feature>
<dbReference type="Proteomes" id="UP000789901">
    <property type="component" value="Unassembled WGS sequence"/>
</dbReference>
<keyword evidence="2" id="KW-1185">Reference proteome</keyword>
<protein>
    <submittedName>
        <fullName evidence="1">10057_t:CDS:1</fullName>
    </submittedName>
</protein>
<evidence type="ECO:0000313" key="1">
    <source>
        <dbReference type="EMBL" id="CAG8827077.1"/>
    </source>
</evidence>
<gene>
    <name evidence="1" type="ORF">GMARGA_LOCUS29301</name>
</gene>
<comment type="caution">
    <text evidence="1">The sequence shown here is derived from an EMBL/GenBank/DDBJ whole genome shotgun (WGS) entry which is preliminary data.</text>
</comment>
<reference evidence="1 2" key="1">
    <citation type="submission" date="2021-06" db="EMBL/GenBank/DDBJ databases">
        <authorList>
            <person name="Kallberg Y."/>
            <person name="Tangrot J."/>
            <person name="Rosling A."/>
        </authorList>
    </citation>
    <scope>NUCLEOTIDE SEQUENCE [LARGE SCALE GENOMIC DNA]</scope>
    <source>
        <strain evidence="1 2">120-4 pot B 10/14</strain>
    </source>
</reference>